<gene>
    <name evidence="3" type="ORF">NYM_LOCUS16805</name>
</gene>
<dbReference type="Gramene" id="NC4G0019720.1">
    <property type="protein sequence ID" value="NC4G0019720.1:cds"/>
    <property type="gene ID" value="NC4G0019720"/>
</dbReference>
<evidence type="ECO:0000256" key="2">
    <source>
        <dbReference type="PROSITE-ProRule" id="PRU00708"/>
    </source>
</evidence>
<evidence type="ECO:0008006" key="4">
    <source>
        <dbReference type="Google" id="ProtNLM"/>
    </source>
</evidence>
<name>A0A5K1CNF7_9MAGN</name>
<proteinExistence type="predicted"/>
<dbReference type="Gene3D" id="1.25.40.10">
    <property type="entry name" value="Tetratricopeptide repeat domain"/>
    <property type="match status" value="4"/>
</dbReference>
<dbReference type="GO" id="GO:0009451">
    <property type="term" value="P:RNA modification"/>
    <property type="evidence" value="ECO:0007669"/>
    <property type="project" value="InterPro"/>
</dbReference>
<dbReference type="AlphaFoldDB" id="A0A5K1CNF7"/>
<dbReference type="Pfam" id="PF20431">
    <property type="entry name" value="E_motif"/>
    <property type="match status" value="1"/>
</dbReference>
<dbReference type="PROSITE" id="PS51375">
    <property type="entry name" value="PPR"/>
    <property type="match status" value="5"/>
</dbReference>
<dbReference type="InterPro" id="IPR046848">
    <property type="entry name" value="E_motif"/>
</dbReference>
<evidence type="ECO:0000313" key="3">
    <source>
        <dbReference type="EMBL" id="VVW27837.1"/>
    </source>
</evidence>
<feature type="repeat" description="PPR" evidence="2">
    <location>
        <begin position="115"/>
        <end position="149"/>
    </location>
</feature>
<feature type="repeat" description="PPR" evidence="2">
    <location>
        <begin position="384"/>
        <end position="418"/>
    </location>
</feature>
<dbReference type="NCBIfam" id="TIGR00756">
    <property type="entry name" value="PPR"/>
    <property type="match status" value="6"/>
</dbReference>
<dbReference type="PANTHER" id="PTHR47926">
    <property type="entry name" value="PENTATRICOPEPTIDE REPEAT-CONTAINING PROTEIN"/>
    <property type="match status" value="1"/>
</dbReference>
<sequence>MLRWGEGRHRHLLFLRFRLYVHAPTTVATDHHQRIHLRDGSACSTWKKSVLLRSFFAEKSAARVIRLYRFLLSSNAELCNSAFLHALKACASTAAALPVGKSIHSQVCRLGFCHDVYVCNSLVDMYAKSGCLSEARHLFDDMPTRNIVSWNTMASGYSINGLYNDALQICSLLKTSGLRLDKVGLKIVIPLCGRLQRLRLGQAAHSHVIASGQFSDLDLVAAIMDMYVKCECLDDAARIFNKILVKDVVIWNTMISGFSRFADLEQALELFCRMQNEDVKPSVVTALLALQACAGLAILSAGEAIHGLCIRSGLYLDISVQTLLIDMYSKSGKLKSAYMVFRGIKHKATINSWSAMISGFGRHGQGESGLALFFKMLQRGLYPDRICFVSLLSMCSHAGLVDDGWKCFNYMVHFGVSPSMEHYACVVDLLSRAGHLKEALEFVRRMPFDPDASIWEAIIGGCKIHSDLEMAETLRHHVMDVGPRAKGFYSLLLSCYAARGDWNEVLKMRTLMQKRGVEKTQGWSILEM</sequence>
<dbReference type="FunFam" id="1.25.40.10:FF:000090">
    <property type="entry name" value="Pentatricopeptide repeat-containing protein, chloroplastic"/>
    <property type="match status" value="1"/>
</dbReference>
<protein>
    <recommendedName>
        <fullName evidence="4">Pentacotripeptide-repeat region of PRORP domain-containing protein</fullName>
    </recommendedName>
</protein>
<keyword evidence="1" id="KW-0677">Repeat</keyword>
<dbReference type="InterPro" id="IPR011990">
    <property type="entry name" value="TPR-like_helical_dom_sf"/>
</dbReference>
<organism evidence="3">
    <name type="scientific">Nymphaea colorata</name>
    <name type="common">pocket water lily</name>
    <dbReference type="NCBI Taxonomy" id="210225"/>
    <lineage>
        <taxon>Eukaryota</taxon>
        <taxon>Viridiplantae</taxon>
        <taxon>Streptophyta</taxon>
        <taxon>Embryophyta</taxon>
        <taxon>Tracheophyta</taxon>
        <taxon>Spermatophyta</taxon>
        <taxon>Magnoliopsida</taxon>
        <taxon>Nymphaeales</taxon>
        <taxon>Nymphaeaceae</taxon>
        <taxon>Nymphaea</taxon>
    </lineage>
</organism>
<dbReference type="InterPro" id="IPR046960">
    <property type="entry name" value="PPR_At4g14850-like_plant"/>
</dbReference>
<dbReference type="OMA" id="ALMAFFK"/>
<dbReference type="Pfam" id="PF13041">
    <property type="entry name" value="PPR_2"/>
    <property type="match status" value="1"/>
</dbReference>
<feature type="repeat" description="PPR" evidence="2">
    <location>
        <begin position="485"/>
        <end position="519"/>
    </location>
</feature>
<accession>A0A5K1CNF7</accession>
<dbReference type="InterPro" id="IPR002885">
    <property type="entry name" value="PPR_rpt"/>
</dbReference>
<reference evidence="3" key="1">
    <citation type="submission" date="2019-09" db="EMBL/GenBank/DDBJ databases">
        <authorList>
            <person name="Zhang L."/>
        </authorList>
    </citation>
    <scope>NUCLEOTIDE SEQUENCE</scope>
</reference>
<dbReference type="Pfam" id="PF01535">
    <property type="entry name" value="PPR"/>
    <property type="match status" value="6"/>
</dbReference>
<dbReference type="OrthoDB" id="1888055at2759"/>
<feature type="repeat" description="PPR" evidence="2">
    <location>
        <begin position="247"/>
        <end position="281"/>
    </location>
</feature>
<evidence type="ECO:0000256" key="1">
    <source>
        <dbReference type="ARBA" id="ARBA00022737"/>
    </source>
</evidence>
<feature type="repeat" description="PPR" evidence="2">
    <location>
        <begin position="349"/>
        <end position="383"/>
    </location>
</feature>
<dbReference type="PANTHER" id="PTHR47926:SF481">
    <property type="entry name" value="TETRATRICOPEPTIDE-LIKE HELICAL DOMAIN SUPERFAMILY"/>
    <property type="match status" value="1"/>
</dbReference>
<dbReference type="FunFam" id="1.25.40.10:FF:000285">
    <property type="entry name" value="Pentatricopeptide repeat-containing protein, chloroplastic"/>
    <property type="match status" value="1"/>
</dbReference>
<dbReference type="EMBL" id="LR721782">
    <property type="protein sequence ID" value="VVW27837.1"/>
    <property type="molecule type" value="Genomic_DNA"/>
</dbReference>
<dbReference type="GO" id="GO:0003723">
    <property type="term" value="F:RNA binding"/>
    <property type="evidence" value="ECO:0007669"/>
    <property type="project" value="InterPro"/>
</dbReference>